<sequence length="118" mass="11632">MTSSDSPPRRRDVPGLLGFVLAIVLTLTQIVQIGLSTAVPVLAFQAGLGVSDVGLLFTALGVGQLILAAATAVLGIVGVARRQGRAVLAGIALGVGGAGVVVGLTGLLLPPLLGFALQ</sequence>
<reference evidence="3" key="1">
    <citation type="submission" date="2017-04" db="EMBL/GenBank/DDBJ databases">
        <authorList>
            <person name="Varghese N."/>
            <person name="Submissions S."/>
        </authorList>
    </citation>
    <scope>NUCLEOTIDE SEQUENCE [LARGE SCALE GENOMIC DNA]</scope>
    <source>
        <strain evidence="3">VKM Ac-2121</strain>
    </source>
</reference>
<dbReference type="Proteomes" id="UP000193711">
    <property type="component" value="Unassembled WGS sequence"/>
</dbReference>
<keyword evidence="3" id="KW-1185">Reference proteome</keyword>
<evidence type="ECO:0000256" key="1">
    <source>
        <dbReference type="SAM" id="Phobius"/>
    </source>
</evidence>
<feature type="transmembrane region" description="Helical" evidence="1">
    <location>
        <begin position="55"/>
        <end position="79"/>
    </location>
</feature>
<evidence type="ECO:0000313" key="2">
    <source>
        <dbReference type="EMBL" id="SMH48731.1"/>
    </source>
</evidence>
<accession>A0A1X7PDB1</accession>
<organism evidence="2 3">
    <name type="scientific">Rathayibacter oskolensis</name>
    <dbReference type="NCBI Taxonomy" id="1891671"/>
    <lineage>
        <taxon>Bacteria</taxon>
        <taxon>Bacillati</taxon>
        <taxon>Actinomycetota</taxon>
        <taxon>Actinomycetes</taxon>
        <taxon>Micrococcales</taxon>
        <taxon>Microbacteriaceae</taxon>
        <taxon>Rathayibacter</taxon>
    </lineage>
</organism>
<feature type="transmembrane region" description="Helical" evidence="1">
    <location>
        <begin position="86"/>
        <end position="109"/>
    </location>
</feature>
<keyword evidence="1" id="KW-0812">Transmembrane</keyword>
<dbReference type="EMBL" id="FXBM01000003">
    <property type="protein sequence ID" value="SMH48731.1"/>
    <property type="molecule type" value="Genomic_DNA"/>
</dbReference>
<dbReference type="RefSeq" id="WP_085477534.1">
    <property type="nucleotide sequence ID" value="NZ_FXBM01000003.1"/>
</dbReference>
<keyword evidence="1" id="KW-0472">Membrane</keyword>
<feature type="transmembrane region" description="Helical" evidence="1">
    <location>
        <begin position="12"/>
        <end position="35"/>
    </location>
</feature>
<name>A0A1X7PDB1_9MICO</name>
<gene>
    <name evidence="2" type="ORF">SAMN06295885_3114</name>
</gene>
<protein>
    <recommendedName>
        <fullName evidence="4">Major facilitator superfamily (MFS) profile domain-containing protein</fullName>
    </recommendedName>
</protein>
<proteinExistence type="predicted"/>
<evidence type="ECO:0008006" key="4">
    <source>
        <dbReference type="Google" id="ProtNLM"/>
    </source>
</evidence>
<keyword evidence="1" id="KW-1133">Transmembrane helix</keyword>
<dbReference type="AlphaFoldDB" id="A0A1X7PDB1"/>
<dbReference type="OrthoDB" id="9964564at2"/>
<dbReference type="STRING" id="1891671.SAMN06295885_3114"/>
<evidence type="ECO:0000313" key="3">
    <source>
        <dbReference type="Proteomes" id="UP000193711"/>
    </source>
</evidence>